<evidence type="ECO:0000313" key="2">
    <source>
        <dbReference type="EMBL" id="MDI5963988.1"/>
    </source>
</evidence>
<accession>A0AA90KGD6</accession>
<evidence type="ECO:0000256" key="1">
    <source>
        <dbReference type="SAM" id="Phobius"/>
    </source>
</evidence>
<sequence length="132" mass="13320">MTLTWRWRAAGPLPRPAGDRGQVSVELLGITPLILAVLVVVWQFVVIGYGFVLAGNAADQAARAAAVGHDAGAAARADLPSAAWVSGASVAVGTDGDVVTARVSLRVPLLVPGLLSLPFTVTGDGGAAKETP</sequence>
<feature type="transmembrane region" description="Helical" evidence="1">
    <location>
        <begin position="33"/>
        <end position="54"/>
    </location>
</feature>
<comment type="caution">
    <text evidence="3">The sequence shown here is derived from an EMBL/GenBank/DDBJ whole genome shotgun (WGS) entry which is preliminary data.</text>
</comment>
<reference evidence="3 4" key="1">
    <citation type="submission" date="2023-05" db="EMBL/GenBank/DDBJ databases">
        <title>Streptantibioticus silvisoli sp. nov., acidotolerant actinomycetes 1 from pine litter.</title>
        <authorList>
            <person name="Swiecimska M."/>
            <person name="Golinska P."/>
            <person name="Sangal V."/>
            <person name="Wachnowicz B."/>
            <person name="Goodfellow M."/>
        </authorList>
    </citation>
    <scope>NUCLEOTIDE SEQUENCE</scope>
    <source>
        <strain evidence="3">SL13</strain>
        <strain evidence="2 4">SL54</strain>
    </source>
</reference>
<keyword evidence="1" id="KW-0472">Membrane</keyword>
<dbReference type="AlphaFoldDB" id="A0AA90KGD6"/>
<keyword evidence="4" id="KW-1185">Reference proteome</keyword>
<evidence type="ECO:0000313" key="4">
    <source>
        <dbReference type="Proteomes" id="UP001156398"/>
    </source>
</evidence>
<dbReference type="EMBL" id="JAAGKO020000019">
    <property type="protein sequence ID" value="MDI5963988.1"/>
    <property type="molecule type" value="Genomic_DNA"/>
</dbReference>
<dbReference type="Proteomes" id="UP001156398">
    <property type="component" value="Unassembled WGS sequence"/>
</dbReference>
<proteinExistence type="predicted"/>
<gene>
    <name evidence="2" type="ORF">POF43_014905</name>
    <name evidence="3" type="ORF">POF50_011975</name>
</gene>
<keyword evidence="1" id="KW-1133">Transmembrane helix</keyword>
<dbReference type="RefSeq" id="WP_271315640.1">
    <property type="nucleotide sequence ID" value="NZ_JAAGKO020000019.1"/>
</dbReference>
<name>A0AA90KGD6_9ACTN</name>
<evidence type="ECO:0000313" key="3">
    <source>
        <dbReference type="EMBL" id="MDI5970049.1"/>
    </source>
</evidence>
<keyword evidence="1" id="KW-0812">Transmembrane</keyword>
<dbReference type="EMBL" id="JABXJJ020000013">
    <property type="protein sequence ID" value="MDI5970049.1"/>
    <property type="molecule type" value="Genomic_DNA"/>
</dbReference>
<organism evidence="3">
    <name type="scientific">Streptantibioticus silvisoli</name>
    <dbReference type="NCBI Taxonomy" id="2705255"/>
    <lineage>
        <taxon>Bacteria</taxon>
        <taxon>Bacillati</taxon>
        <taxon>Actinomycetota</taxon>
        <taxon>Actinomycetes</taxon>
        <taxon>Kitasatosporales</taxon>
        <taxon>Streptomycetaceae</taxon>
        <taxon>Streptantibioticus</taxon>
    </lineage>
</organism>
<protein>
    <submittedName>
        <fullName evidence="3">Pilus assembly protein</fullName>
    </submittedName>
</protein>